<protein>
    <submittedName>
        <fullName evidence="1">25920_t:CDS:1</fullName>
    </submittedName>
</protein>
<name>A0ACA9SER7_9GLOM</name>
<evidence type="ECO:0000313" key="1">
    <source>
        <dbReference type="EMBL" id="CAG8837499.1"/>
    </source>
</evidence>
<keyword evidence="2" id="KW-1185">Reference proteome</keyword>
<sequence>PGALPLEKPKRTIQRLTNVQEEQFLLFFQDKDNVSISSYHRDVSRRYEKTAFMAQLSELSNLKYREYLSGL</sequence>
<organism evidence="1 2">
    <name type="scientific">Racocetra persica</name>
    <dbReference type="NCBI Taxonomy" id="160502"/>
    <lineage>
        <taxon>Eukaryota</taxon>
        <taxon>Fungi</taxon>
        <taxon>Fungi incertae sedis</taxon>
        <taxon>Mucoromycota</taxon>
        <taxon>Glomeromycotina</taxon>
        <taxon>Glomeromycetes</taxon>
        <taxon>Diversisporales</taxon>
        <taxon>Gigasporaceae</taxon>
        <taxon>Racocetra</taxon>
    </lineage>
</organism>
<accession>A0ACA9SER7</accession>
<feature type="non-terminal residue" evidence="1">
    <location>
        <position position="1"/>
    </location>
</feature>
<gene>
    <name evidence="1" type="ORF">RPERSI_LOCUS30330</name>
</gene>
<reference evidence="1" key="1">
    <citation type="submission" date="2021-06" db="EMBL/GenBank/DDBJ databases">
        <authorList>
            <person name="Kallberg Y."/>
            <person name="Tangrot J."/>
            <person name="Rosling A."/>
        </authorList>
    </citation>
    <scope>NUCLEOTIDE SEQUENCE</scope>
    <source>
        <strain evidence="1">MA461A</strain>
    </source>
</reference>
<evidence type="ECO:0000313" key="2">
    <source>
        <dbReference type="Proteomes" id="UP000789920"/>
    </source>
</evidence>
<proteinExistence type="predicted"/>
<feature type="non-terminal residue" evidence="1">
    <location>
        <position position="71"/>
    </location>
</feature>
<dbReference type="EMBL" id="CAJVQC010117842">
    <property type="protein sequence ID" value="CAG8837499.1"/>
    <property type="molecule type" value="Genomic_DNA"/>
</dbReference>
<dbReference type="Proteomes" id="UP000789920">
    <property type="component" value="Unassembled WGS sequence"/>
</dbReference>
<comment type="caution">
    <text evidence="1">The sequence shown here is derived from an EMBL/GenBank/DDBJ whole genome shotgun (WGS) entry which is preliminary data.</text>
</comment>